<dbReference type="Gene3D" id="3.40.50.150">
    <property type="entry name" value="Vaccinia Virus protein VP39"/>
    <property type="match status" value="1"/>
</dbReference>
<dbReference type="EMBL" id="BAABAT010000042">
    <property type="protein sequence ID" value="GAA4260730.1"/>
    <property type="molecule type" value="Genomic_DNA"/>
</dbReference>
<evidence type="ECO:0000313" key="2">
    <source>
        <dbReference type="EMBL" id="GAA4260730.1"/>
    </source>
</evidence>
<protein>
    <recommendedName>
        <fullName evidence="1">Methyltransferase domain-containing protein</fullName>
    </recommendedName>
</protein>
<dbReference type="CDD" id="cd02440">
    <property type="entry name" value="AdoMet_MTases"/>
    <property type="match status" value="1"/>
</dbReference>
<comment type="caution">
    <text evidence="2">The sequence shown here is derived from an EMBL/GenBank/DDBJ whole genome shotgun (WGS) entry which is preliminary data.</text>
</comment>
<sequence length="287" mass="32800">MATATITAPVAWEDIVPRWTKYAPPARPSADDVARIRSRIRLDEDRDQAEVLVLGSTPELRTMLAGMSRLRVTVLDRVLPMMQAMTTLIEAESLNEVWIRGDWLTAPLPTRYFDLVVSDLVLGNLDPDNQRDLMSRVRSILKPGGRWVSRMDCVDEYSVFEDLDTLLDHYSRLADPTAEDVCELRSVAGLRHWDPASGFLSYAALGEAMDRYWDGDRFVHPDNHTSLLLTRLREVTLPYGRPYWLSRKAQLDAALGQHFRVVDEQRDDSPYAYPGRGYYVYDLAPRV</sequence>
<evidence type="ECO:0000259" key="1">
    <source>
        <dbReference type="Pfam" id="PF13649"/>
    </source>
</evidence>
<dbReference type="Proteomes" id="UP001500620">
    <property type="component" value="Unassembled WGS sequence"/>
</dbReference>
<accession>A0ABP8DNX9</accession>
<organism evidence="2 3">
    <name type="scientific">Dactylosporangium darangshiense</name>
    <dbReference type="NCBI Taxonomy" id="579108"/>
    <lineage>
        <taxon>Bacteria</taxon>
        <taxon>Bacillati</taxon>
        <taxon>Actinomycetota</taxon>
        <taxon>Actinomycetes</taxon>
        <taxon>Micromonosporales</taxon>
        <taxon>Micromonosporaceae</taxon>
        <taxon>Dactylosporangium</taxon>
    </lineage>
</organism>
<gene>
    <name evidence="2" type="ORF">GCM10022255_090510</name>
</gene>
<feature type="domain" description="Methyltransferase" evidence="1">
    <location>
        <begin position="65"/>
        <end position="145"/>
    </location>
</feature>
<dbReference type="InterPro" id="IPR041698">
    <property type="entry name" value="Methyltransf_25"/>
</dbReference>
<name>A0ABP8DNX9_9ACTN</name>
<evidence type="ECO:0000313" key="3">
    <source>
        <dbReference type="Proteomes" id="UP001500620"/>
    </source>
</evidence>
<reference evidence="3" key="1">
    <citation type="journal article" date="2019" name="Int. J. Syst. Evol. Microbiol.">
        <title>The Global Catalogue of Microorganisms (GCM) 10K type strain sequencing project: providing services to taxonomists for standard genome sequencing and annotation.</title>
        <authorList>
            <consortium name="The Broad Institute Genomics Platform"/>
            <consortium name="The Broad Institute Genome Sequencing Center for Infectious Disease"/>
            <person name="Wu L."/>
            <person name="Ma J."/>
        </authorList>
    </citation>
    <scope>NUCLEOTIDE SEQUENCE [LARGE SCALE GENOMIC DNA]</scope>
    <source>
        <strain evidence="3">JCM 17441</strain>
    </source>
</reference>
<dbReference type="SUPFAM" id="SSF53335">
    <property type="entry name" value="S-adenosyl-L-methionine-dependent methyltransferases"/>
    <property type="match status" value="1"/>
</dbReference>
<dbReference type="Pfam" id="PF13649">
    <property type="entry name" value="Methyltransf_25"/>
    <property type="match status" value="1"/>
</dbReference>
<keyword evidence="3" id="KW-1185">Reference proteome</keyword>
<dbReference type="InterPro" id="IPR029063">
    <property type="entry name" value="SAM-dependent_MTases_sf"/>
</dbReference>
<proteinExistence type="predicted"/>